<dbReference type="InterPro" id="IPR013324">
    <property type="entry name" value="RNA_pol_sigma_r3/r4-like"/>
</dbReference>
<name>G6EG11_9SPHN</name>
<dbReference type="InterPro" id="IPR007627">
    <property type="entry name" value="RNA_pol_sigma70_r2"/>
</dbReference>
<dbReference type="InterPro" id="IPR014284">
    <property type="entry name" value="RNA_pol_sigma-70_dom"/>
</dbReference>
<dbReference type="Proteomes" id="UP000004030">
    <property type="component" value="Unassembled WGS sequence"/>
</dbReference>
<dbReference type="Gene3D" id="1.10.1740.10">
    <property type="match status" value="1"/>
</dbReference>
<dbReference type="InterPro" id="IPR036388">
    <property type="entry name" value="WH-like_DNA-bd_sf"/>
</dbReference>
<dbReference type="InterPro" id="IPR013249">
    <property type="entry name" value="RNA_pol_sigma70_r4_t2"/>
</dbReference>
<feature type="domain" description="RNA polymerase sigma-70 region 2" evidence="5">
    <location>
        <begin position="14"/>
        <end position="73"/>
    </location>
</feature>
<dbReference type="Pfam" id="PF08281">
    <property type="entry name" value="Sigma70_r4_2"/>
    <property type="match status" value="1"/>
</dbReference>
<dbReference type="InterPro" id="IPR013325">
    <property type="entry name" value="RNA_pol_sigma_r2"/>
</dbReference>
<sequence>MSEPNKLHDAIFPHLPVLRQWLLRRLDRKEDVEDVVQDVWMRLCRLPDQGVIENPRAYLFRTAGSVMTDRFRRGEVRAAKRHEELTEIRHPVEEITPERVLMGKNEIERVVARIGMLPERTRDIFVLSRFENLNNKQIAAAMGISVSAIEKHMMKAMRALLEESDD</sequence>
<evidence type="ECO:0000259" key="5">
    <source>
        <dbReference type="Pfam" id="PF04542"/>
    </source>
</evidence>
<comment type="caution">
    <text evidence="7">The sequence shown here is derived from an EMBL/GenBank/DDBJ whole genome shotgun (WGS) entry which is preliminary data.</text>
</comment>
<dbReference type="SUPFAM" id="SSF88659">
    <property type="entry name" value="Sigma3 and sigma4 domains of RNA polymerase sigma factors"/>
    <property type="match status" value="1"/>
</dbReference>
<evidence type="ECO:0000313" key="7">
    <source>
        <dbReference type="EMBL" id="EHJ59700.1"/>
    </source>
</evidence>
<dbReference type="Gene3D" id="1.10.10.10">
    <property type="entry name" value="Winged helix-like DNA-binding domain superfamily/Winged helix DNA-binding domain"/>
    <property type="match status" value="1"/>
</dbReference>
<dbReference type="GO" id="GO:0003677">
    <property type="term" value="F:DNA binding"/>
    <property type="evidence" value="ECO:0007669"/>
    <property type="project" value="InterPro"/>
</dbReference>
<dbReference type="PANTHER" id="PTHR43133">
    <property type="entry name" value="RNA POLYMERASE ECF-TYPE SIGMA FACTO"/>
    <property type="match status" value="1"/>
</dbReference>
<evidence type="ECO:0000256" key="1">
    <source>
        <dbReference type="ARBA" id="ARBA00010641"/>
    </source>
</evidence>
<protein>
    <submittedName>
        <fullName evidence="7">RNA polymerase sigma-70 factor, ECF subfamily</fullName>
    </submittedName>
</protein>
<gene>
    <name evidence="7" type="ORF">NSU_3282</name>
</gene>
<dbReference type="AlphaFoldDB" id="G6EG11"/>
<evidence type="ECO:0000256" key="3">
    <source>
        <dbReference type="ARBA" id="ARBA00023082"/>
    </source>
</evidence>
<keyword evidence="3" id="KW-0731">Sigma factor</keyword>
<dbReference type="KEGG" id="npn:JI59_22560"/>
<keyword evidence="8" id="KW-1185">Reference proteome</keyword>
<dbReference type="PANTHER" id="PTHR43133:SF63">
    <property type="entry name" value="RNA POLYMERASE SIGMA FACTOR FECI-RELATED"/>
    <property type="match status" value="1"/>
</dbReference>
<dbReference type="NCBIfam" id="TIGR02937">
    <property type="entry name" value="sigma70-ECF"/>
    <property type="match status" value="1"/>
</dbReference>
<comment type="similarity">
    <text evidence="1">Belongs to the sigma-70 factor family. ECF subfamily.</text>
</comment>
<dbReference type="SUPFAM" id="SSF88946">
    <property type="entry name" value="Sigma2 domain of RNA polymerase sigma factors"/>
    <property type="match status" value="1"/>
</dbReference>
<keyword evidence="2" id="KW-0805">Transcription regulation</keyword>
<dbReference type="InterPro" id="IPR039425">
    <property type="entry name" value="RNA_pol_sigma-70-like"/>
</dbReference>
<feature type="domain" description="RNA polymerase sigma factor 70 region 4 type 2" evidence="6">
    <location>
        <begin position="108"/>
        <end position="160"/>
    </location>
</feature>
<evidence type="ECO:0000256" key="2">
    <source>
        <dbReference type="ARBA" id="ARBA00023015"/>
    </source>
</evidence>
<evidence type="ECO:0000313" key="8">
    <source>
        <dbReference type="Proteomes" id="UP000004030"/>
    </source>
</evidence>
<dbReference type="EMBL" id="AGFM01000054">
    <property type="protein sequence ID" value="EHJ59700.1"/>
    <property type="molecule type" value="Genomic_DNA"/>
</dbReference>
<evidence type="ECO:0000259" key="6">
    <source>
        <dbReference type="Pfam" id="PF08281"/>
    </source>
</evidence>
<reference evidence="7 8" key="1">
    <citation type="journal article" date="2012" name="J. Bacteriol.">
        <title>Genome sequence of benzo(a)pyrene-degrading bacterium Novosphingobium pentaromativorans US6-1.</title>
        <authorList>
            <person name="Luo Y.R."/>
            <person name="Kang S.G."/>
            <person name="Kim S.J."/>
            <person name="Kim M.R."/>
            <person name="Li N."/>
            <person name="Lee J.H."/>
            <person name="Kwon K.K."/>
        </authorList>
    </citation>
    <scope>NUCLEOTIDE SEQUENCE [LARGE SCALE GENOMIC DNA]</scope>
    <source>
        <strain evidence="7 8">US6-1</strain>
    </source>
</reference>
<evidence type="ECO:0000256" key="4">
    <source>
        <dbReference type="ARBA" id="ARBA00023163"/>
    </source>
</evidence>
<dbReference type="RefSeq" id="WP_007014190.1">
    <property type="nucleotide sequence ID" value="NZ_AGFM01000054.1"/>
</dbReference>
<proteinExistence type="inferred from homology"/>
<dbReference type="OrthoDB" id="7628065at2"/>
<organism evidence="7 8">
    <name type="scientific">Novosphingobium pentaromativorans US6-1</name>
    <dbReference type="NCBI Taxonomy" id="1088721"/>
    <lineage>
        <taxon>Bacteria</taxon>
        <taxon>Pseudomonadati</taxon>
        <taxon>Pseudomonadota</taxon>
        <taxon>Alphaproteobacteria</taxon>
        <taxon>Sphingomonadales</taxon>
        <taxon>Sphingomonadaceae</taxon>
        <taxon>Novosphingobium</taxon>
    </lineage>
</organism>
<dbReference type="PATRIC" id="fig|1088721.3.peg.3239"/>
<accession>G6EG11</accession>
<keyword evidence="4" id="KW-0804">Transcription</keyword>
<dbReference type="GO" id="GO:0006352">
    <property type="term" value="P:DNA-templated transcription initiation"/>
    <property type="evidence" value="ECO:0007669"/>
    <property type="project" value="InterPro"/>
</dbReference>
<dbReference type="eggNOG" id="COG1595">
    <property type="taxonomic scope" value="Bacteria"/>
</dbReference>
<dbReference type="GO" id="GO:0016987">
    <property type="term" value="F:sigma factor activity"/>
    <property type="evidence" value="ECO:0007669"/>
    <property type="project" value="UniProtKB-KW"/>
</dbReference>
<dbReference type="Pfam" id="PF04542">
    <property type="entry name" value="Sigma70_r2"/>
    <property type="match status" value="1"/>
</dbReference>